<dbReference type="Pfam" id="PF13091">
    <property type="entry name" value="PLDc_2"/>
    <property type="match status" value="1"/>
</dbReference>
<dbReference type="InterPro" id="IPR001736">
    <property type="entry name" value="PLipase_D/transphosphatidylase"/>
</dbReference>
<accession>A0AAX2ZG64</accession>
<dbReference type="Gene3D" id="3.30.870.10">
    <property type="entry name" value="Endonuclease Chain A"/>
    <property type="match status" value="1"/>
</dbReference>
<feature type="domain" description="PLD phosphodiesterase" evidence="1">
    <location>
        <begin position="85"/>
        <end position="112"/>
    </location>
</feature>
<name>A0AAX2ZG64_9FIRM</name>
<protein>
    <submittedName>
        <fullName evidence="2">Phospholipase D family protein</fullName>
    </submittedName>
</protein>
<dbReference type="AlphaFoldDB" id="A0AAX2ZG64"/>
<dbReference type="EMBL" id="CP081135">
    <property type="protein sequence ID" value="UEL48303.1"/>
    <property type="molecule type" value="Genomic_DNA"/>
</dbReference>
<dbReference type="CDD" id="cd09176">
    <property type="entry name" value="PLDc_unchar6"/>
    <property type="match status" value="1"/>
</dbReference>
<evidence type="ECO:0000259" key="1">
    <source>
        <dbReference type="PROSITE" id="PS50035"/>
    </source>
</evidence>
<evidence type="ECO:0000313" key="2">
    <source>
        <dbReference type="EMBL" id="UEL48303.1"/>
    </source>
</evidence>
<organism evidence="2 3">
    <name type="scientific">Terrisporobacter hibernicus</name>
    <dbReference type="NCBI Taxonomy" id="2813371"/>
    <lineage>
        <taxon>Bacteria</taxon>
        <taxon>Bacillati</taxon>
        <taxon>Bacillota</taxon>
        <taxon>Clostridia</taxon>
        <taxon>Peptostreptococcales</taxon>
        <taxon>Peptostreptococcaceae</taxon>
        <taxon>Terrisporobacter</taxon>
    </lineage>
</organism>
<dbReference type="Proteomes" id="UP001198983">
    <property type="component" value="Chromosome"/>
</dbReference>
<dbReference type="SUPFAM" id="SSF56024">
    <property type="entry name" value="Phospholipase D/nuclease"/>
    <property type="match status" value="1"/>
</dbReference>
<dbReference type="PROSITE" id="PS50035">
    <property type="entry name" value="PLD"/>
    <property type="match status" value="1"/>
</dbReference>
<keyword evidence="3" id="KW-1185">Reference proteome</keyword>
<reference evidence="2 3" key="1">
    <citation type="journal article" date="2023" name="Int. J. Syst. Evol. Microbiol.">
        <title>Terrisporobacter hibernicus sp. nov., isolated from bovine faeces in Northern Ireland.</title>
        <authorList>
            <person name="Mitchell M."/>
            <person name="Nguyen S.V."/>
            <person name="Connor M."/>
            <person name="Fairley D.J."/>
            <person name="Donoghue O."/>
            <person name="Marshall H."/>
            <person name="Koolman L."/>
            <person name="McMullan G."/>
            <person name="Schaffer K.E."/>
            <person name="McGrath J.W."/>
            <person name="Fanning S."/>
        </authorList>
    </citation>
    <scope>NUCLEOTIDE SEQUENCE [LARGE SCALE GENOMIC DNA]</scope>
    <source>
        <strain evidence="2 3">MCA3</strain>
    </source>
</reference>
<dbReference type="SMART" id="SM00155">
    <property type="entry name" value="PLDc"/>
    <property type="match status" value="1"/>
</dbReference>
<dbReference type="InterPro" id="IPR059166">
    <property type="entry name" value="PLD-like_cat"/>
</dbReference>
<gene>
    <name evidence="2" type="ORF">JW646_02285</name>
</gene>
<sequence length="393" mass="45416">MSIELLTNEHMVSLTNALKNTNKHIKIISPFIGLNTSKLISEFMKNNIQCECTVITRFYTQDFIDRVSNLEGLKLLKQSNAKLYALKNLHSKLYLIDDNYGIIGSANFTMGGFKSNHELSLAIKDETCLLNNLNEYFDELKDDIRHAGDWEITSEIIEKEIELTDRMFKNSNDKSVKFTNSKIWGADIKKINNDKTIKEIDIVEEFLKEDLAKSGEIAWIKFEGKSDNRTSNKFKYLPHKIISKNMYITCFPKNPRGIENGVTIFLSKLSYDENGKSVPMIVGRAKSYGFNSSNIADDFDKKQAKWLEDYPYYVELYDIEIIDTEIVNGISLNTLIMQLGNDVFPNTVGKCLENEDIRKRTRRRSHLRLTPMSKKYLDDKLECLLNKYGKRKV</sequence>
<evidence type="ECO:0000313" key="3">
    <source>
        <dbReference type="Proteomes" id="UP001198983"/>
    </source>
</evidence>
<proteinExistence type="predicted"/>
<dbReference type="InterPro" id="IPR025202">
    <property type="entry name" value="PLD-like_dom"/>
</dbReference>
<dbReference type="RefSeq" id="WP_228416435.1">
    <property type="nucleotide sequence ID" value="NZ_CP081135.1"/>
</dbReference>
<dbReference type="KEGG" id="tem:JW646_02285"/>
<dbReference type="GO" id="GO:0006793">
    <property type="term" value="P:phosphorus metabolic process"/>
    <property type="evidence" value="ECO:0007669"/>
    <property type="project" value="UniProtKB-ARBA"/>
</dbReference>
<dbReference type="GO" id="GO:0003824">
    <property type="term" value="F:catalytic activity"/>
    <property type="evidence" value="ECO:0007669"/>
    <property type="project" value="InterPro"/>
</dbReference>